<dbReference type="Proteomes" id="UP001596378">
    <property type="component" value="Unassembled WGS sequence"/>
</dbReference>
<proteinExistence type="predicted"/>
<name>A0ABW2FIN0_9BACL</name>
<gene>
    <name evidence="1" type="ORF">ACFQMJ_19760</name>
</gene>
<sequence>MSLWIDNGLVKPGEEVRIAVSERSSNENKPETLTIYPLYLETGRAIRETVALEWRAKSDAQAEAVVVYTPTRPGNYYAEVVTEDGPRSAYFSVWEPGMTIVSFWSAFADSFHSRGNHKDLYMKEAKAYKLPLDFELMLVGDNTFISTWYLHRKLRTAQQEVAADVVPFFDGAYFHRVHPDFQDRFNYDEEGRVPDPTFHGLTAERCGKLIEGARSYWKKWGYREFTGISTYSPSNSLMLACRQAGVRWVSGLFPEYDFTDGRALWQSAWVQRHAGMPEFPYYPGTDDFRKAGTRGEDALMIFPADRRNPVLNHAGFYAHGTDTLNCIRHYGDGAADKLMEYAEVFIRNNRLTRGESPFAISYTLQMDDLEMDGQVEVNREMLSRFAQRARAGDVIFAHKRHLQQYYARHEPATPEIACCVGDLLADAPRDTVKKFHFSRGHEDSAGTGGEASQGQYDLFGPDYVKEDPFPEVVWWEGAEGKAAFVERVPDGVKVDYDGSPQLPFWWYDYRRPYAYGDRDQPERVKLAGVSCRVEMEESGERWLVIDSPAAFSELPVCLWGHSRPDDVTGAGTGTFAGHPAKIARSPYTEAAYTLVRVDVAPGSNRIKLD</sequence>
<accession>A0ABW2FIN0</accession>
<keyword evidence="2" id="KW-1185">Reference proteome</keyword>
<comment type="caution">
    <text evidence="1">The sequence shown here is derived from an EMBL/GenBank/DDBJ whole genome shotgun (WGS) entry which is preliminary data.</text>
</comment>
<evidence type="ECO:0000313" key="1">
    <source>
        <dbReference type="EMBL" id="MFC7150775.1"/>
    </source>
</evidence>
<dbReference type="EMBL" id="JBHTAI010000012">
    <property type="protein sequence ID" value="MFC7150775.1"/>
    <property type="molecule type" value="Genomic_DNA"/>
</dbReference>
<protein>
    <submittedName>
        <fullName evidence="1">Uncharacterized protein</fullName>
    </submittedName>
</protein>
<organism evidence="1 2">
    <name type="scientific">Cohnella cellulosilytica</name>
    <dbReference type="NCBI Taxonomy" id="986710"/>
    <lineage>
        <taxon>Bacteria</taxon>
        <taxon>Bacillati</taxon>
        <taxon>Bacillota</taxon>
        <taxon>Bacilli</taxon>
        <taxon>Bacillales</taxon>
        <taxon>Paenibacillaceae</taxon>
        <taxon>Cohnella</taxon>
    </lineage>
</organism>
<evidence type="ECO:0000313" key="2">
    <source>
        <dbReference type="Proteomes" id="UP001596378"/>
    </source>
</evidence>
<reference evidence="2" key="1">
    <citation type="journal article" date="2019" name="Int. J. Syst. Evol. Microbiol.">
        <title>The Global Catalogue of Microorganisms (GCM) 10K type strain sequencing project: providing services to taxonomists for standard genome sequencing and annotation.</title>
        <authorList>
            <consortium name="The Broad Institute Genomics Platform"/>
            <consortium name="The Broad Institute Genome Sequencing Center for Infectious Disease"/>
            <person name="Wu L."/>
            <person name="Ma J."/>
        </authorList>
    </citation>
    <scope>NUCLEOTIDE SEQUENCE [LARGE SCALE GENOMIC DNA]</scope>
    <source>
        <strain evidence="2">KCTC 12907</strain>
    </source>
</reference>
<dbReference type="RefSeq" id="WP_378053276.1">
    <property type="nucleotide sequence ID" value="NZ_JBHMDN010000073.1"/>
</dbReference>